<evidence type="ECO:0000256" key="1">
    <source>
        <dbReference type="SAM" id="Phobius"/>
    </source>
</evidence>
<accession>A0ABS0BX76</accession>
<keyword evidence="3" id="KW-1185">Reference proteome</keyword>
<proteinExistence type="predicted"/>
<keyword evidence="1" id="KW-0472">Membrane</keyword>
<keyword evidence="1" id="KW-0812">Transmembrane</keyword>
<evidence type="ECO:0000313" key="3">
    <source>
        <dbReference type="Proteomes" id="UP001193680"/>
    </source>
</evidence>
<reference evidence="2 3" key="2">
    <citation type="submission" date="2020-11" db="EMBL/GenBank/DDBJ databases">
        <title>Sulfur oxidizing isolate from Hospital Hole Sinkhole.</title>
        <authorList>
            <person name="Scott K.M."/>
        </authorList>
    </citation>
    <scope>NUCLEOTIDE SEQUENCE [LARGE SCALE GENOMIC DNA]</scope>
    <source>
        <strain evidence="2 3">HH1</strain>
    </source>
</reference>
<feature type="transmembrane region" description="Helical" evidence="1">
    <location>
        <begin position="21"/>
        <end position="47"/>
    </location>
</feature>
<feature type="transmembrane region" description="Helical" evidence="1">
    <location>
        <begin position="97"/>
        <end position="120"/>
    </location>
</feature>
<reference evidence="2 3" key="1">
    <citation type="submission" date="2020-06" db="EMBL/GenBank/DDBJ databases">
        <authorList>
            <person name="Scott K."/>
        </authorList>
    </citation>
    <scope>NUCLEOTIDE SEQUENCE [LARGE SCALE GENOMIC DNA]</scope>
    <source>
        <strain evidence="2 3">HH1</strain>
    </source>
</reference>
<keyword evidence="1" id="KW-1133">Transmembrane helix</keyword>
<organism evidence="2 3">
    <name type="scientific">Thiomicrorhabdus heinhorstiae</name>
    <dbReference type="NCBI Taxonomy" id="2748010"/>
    <lineage>
        <taxon>Bacteria</taxon>
        <taxon>Pseudomonadati</taxon>
        <taxon>Pseudomonadota</taxon>
        <taxon>Gammaproteobacteria</taxon>
        <taxon>Thiotrichales</taxon>
        <taxon>Piscirickettsiaceae</taxon>
        <taxon>Thiomicrorhabdus</taxon>
    </lineage>
</organism>
<evidence type="ECO:0000313" key="2">
    <source>
        <dbReference type="EMBL" id="MBF6058393.1"/>
    </source>
</evidence>
<name>A0ABS0BX76_9GAMM</name>
<protein>
    <submittedName>
        <fullName evidence="2">Uncharacterized protein</fullName>
    </submittedName>
</protein>
<dbReference type="RefSeq" id="WP_194947657.1">
    <property type="nucleotide sequence ID" value="NZ_JACBGI020000017.1"/>
</dbReference>
<dbReference type="EMBL" id="JACBGI020000017">
    <property type="protein sequence ID" value="MBF6058393.1"/>
    <property type="molecule type" value="Genomic_DNA"/>
</dbReference>
<feature type="transmembrane region" description="Helical" evidence="1">
    <location>
        <begin position="67"/>
        <end position="88"/>
    </location>
</feature>
<sequence>MTPRKSLSSSKPILCQPLCKTFLYGFAWSLIFAAFIPLGKIAAWQYSILLGSVPSTLLWDLFNLQNTTTQIASAIVNATILFTPYFYFRLSGEQSKWLWLTFSLYGFINAALGFSIIISLRGGHL</sequence>
<dbReference type="Proteomes" id="UP001193680">
    <property type="component" value="Unassembled WGS sequence"/>
</dbReference>
<gene>
    <name evidence="2" type="ORF">H8792_008575</name>
</gene>
<comment type="caution">
    <text evidence="2">The sequence shown here is derived from an EMBL/GenBank/DDBJ whole genome shotgun (WGS) entry which is preliminary data.</text>
</comment>